<reference evidence="3" key="1">
    <citation type="journal article" date="2018" name="J. Ind. Microbiol. Biotechnol.">
        <title>Genome mining reveals uncommon alkylpyrones as type III PKS products from myxobacteria.</title>
        <authorList>
            <person name="Hug J.J."/>
            <person name="Panter F."/>
            <person name="Krug D."/>
            <person name="Muller R."/>
        </authorList>
    </citation>
    <scope>NUCLEOTIDE SEQUENCE</scope>
    <source>
        <strain evidence="3">MNa2518</strain>
    </source>
</reference>
<feature type="domain" description="Acyl-CoA thioesterase-like C-terminal" evidence="2">
    <location>
        <begin position="132"/>
        <end position="264"/>
    </location>
</feature>
<proteinExistence type="predicted"/>
<evidence type="ECO:0000313" key="3">
    <source>
        <dbReference type="EMBL" id="AYM53867.1"/>
    </source>
</evidence>
<dbReference type="InterPro" id="IPR042171">
    <property type="entry name" value="Acyl-CoA_hotdog"/>
</dbReference>
<accession>A0A3S7UYR0</accession>
<dbReference type="Pfam" id="PF20789">
    <property type="entry name" value="4HBT_3C"/>
    <property type="match status" value="1"/>
</dbReference>
<dbReference type="InterPro" id="IPR029069">
    <property type="entry name" value="HotDog_dom_sf"/>
</dbReference>
<evidence type="ECO:0000259" key="2">
    <source>
        <dbReference type="Pfam" id="PF20789"/>
    </source>
</evidence>
<dbReference type="AlphaFoldDB" id="A0A3S7UYR0"/>
<name>A0A3S7UYR0_9BACT</name>
<dbReference type="Pfam" id="PF13622">
    <property type="entry name" value="4HBT_3"/>
    <property type="match status" value="1"/>
</dbReference>
<dbReference type="SUPFAM" id="SSF54637">
    <property type="entry name" value="Thioesterase/thiol ester dehydrase-isomerase"/>
    <property type="match status" value="2"/>
</dbReference>
<organism evidence="3">
    <name type="scientific">Kofleria flava</name>
    <dbReference type="NCBI Taxonomy" id="694315"/>
    <lineage>
        <taxon>Bacteria</taxon>
        <taxon>Pseudomonadati</taxon>
        <taxon>Myxococcota</taxon>
        <taxon>Polyangia</taxon>
        <taxon>Haliangiales</taxon>
        <taxon>Kofleriaceae</taxon>
        <taxon>Kofleria</taxon>
    </lineage>
</organism>
<evidence type="ECO:0000259" key="1">
    <source>
        <dbReference type="Pfam" id="PF13622"/>
    </source>
</evidence>
<feature type="domain" description="Acyl-CoA thioesterase-like N-terminal HotDog" evidence="1">
    <location>
        <begin position="23"/>
        <end position="106"/>
    </location>
</feature>
<dbReference type="EMBL" id="MH908912">
    <property type="protein sequence ID" value="AYM53867.1"/>
    <property type="molecule type" value="Genomic_DNA"/>
</dbReference>
<sequence length="266" mass="28877">MTDNLEQATRPRPRADGVFEVEIPDGWQQGRGAFGGLTIASLVRAIELSAGSPDRTLRSLTAELPAPVMVGLAEIHVEPVRIGSGQSTMTARLVQDGEVRAVAVAILARPRAPGAETFCELARPALRPWQDMPAPPRLAGAPTFTQHFEYRTDGPFPYTSGKEARVQGWIRPRNAGALGGGAYLAAMADTWWPATFTRAAAPFPVGTVAFTLQIVGTPERLDPAVPLAYRGHVWVQSEGWFVEQRELWSDDGRLLALNQQTFAVIK</sequence>
<dbReference type="InterPro" id="IPR049449">
    <property type="entry name" value="TesB_ACOT8-like_N"/>
</dbReference>
<dbReference type="Gene3D" id="2.40.160.210">
    <property type="entry name" value="Acyl-CoA thioesterase, double hotdog domain"/>
    <property type="match status" value="1"/>
</dbReference>
<dbReference type="InterPro" id="IPR049450">
    <property type="entry name" value="ACOT8-like_C"/>
</dbReference>
<protein>
    <submittedName>
        <fullName evidence="3">TesB-like acyl-CoA thioesterase</fullName>
    </submittedName>
</protein>